<dbReference type="Pfam" id="PF13279">
    <property type="entry name" value="4HBT_2"/>
    <property type="match status" value="1"/>
</dbReference>
<keyword evidence="1" id="KW-0378">Hydrolase</keyword>
<evidence type="ECO:0000313" key="2">
    <source>
        <dbReference type="EMBL" id="TIX48919.1"/>
    </source>
</evidence>
<accession>A0A4T3EYI5</accession>
<evidence type="ECO:0000313" key="3">
    <source>
        <dbReference type="Proteomes" id="UP000309389"/>
    </source>
</evidence>
<dbReference type="Proteomes" id="UP000309389">
    <property type="component" value="Unassembled WGS sequence"/>
</dbReference>
<keyword evidence="3" id="KW-1185">Reference proteome</keyword>
<dbReference type="InterPro" id="IPR029069">
    <property type="entry name" value="HotDog_dom_sf"/>
</dbReference>
<proteinExistence type="predicted"/>
<organism evidence="2 3">
    <name type="scientific">Alteraurantiacibacter aquimixticola</name>
    <dbReference type="NCBI Taxonomy" id="2489173"/>
    <lineage>
        <taxon>Bacteria</taxon>
        <taxon>Pseudomonadati</taxon>
        <taxon>Pseudomonadota</taxon>
        <taxon>Alphaproteobacteria</taxon>
        <taxon>Sphingomonadales</taxon>
        <taxon>Erythrobacteraceae</taxon>
        <taxon>Alteraurantiacibacter</taxon>
    </lineage>
</organism>
<dbReference type="AlphaFoldDB" id="A0A4T3EYI5"/>
<dbReference type="RefSeq" id="WP_136694493.1">
    <property type="nucleotide sequence ID" value="NZ_SSHH01000004.1"/>
</dbReference>
<name>A0A4T3EYI5_9SPHN</name>
<comment type="caution">
    <text evidence="2">The sequence shown here is derived from an EMBL/GenBank/DDBJ whole genome shotgun (WGS) entry which is preliminary data.</text>
</comment>
<dbReference type="InterPro" id="IPR050563">
    <property type="entry name" value="4-hydroxybenzoyl-CoA_TE"/>
</dbReference>
<dbReference type="SUPFAM" id="SSF54637">
    <property type="entry name" value="Thioesterase/thiol ester dehydrase-isomerase"/>
    <property type="match status" value="1"/>
</dbReference>
<dbReference type="OrthoDB" id="9801517at2"/>
<dbReference type="PANTHER" id="PTHR31793:SF37">
    <property type="entry name" value="ACYL-COA THIOESTER HYDROLASE YBGC"/>
    <property type="match status" value="1"/>
</dbReference>
<protein>
    <submittedName>
        <fullName evidence="2">Acyl-CoA thioesterase</fullName>
    </submittedName>
</protein>
<dbReference type="Gene3D" id="3.10.129.10">
    <property type="entry name" value="Hotdog Thioesterase"/>
    <property type="match status" value="1"/>
</dbReference>
<sequence length="137" mass="15306">MSNTFSMTFTALPEHIDEMGHVNNAVWVGWMEDVATSHWKQDGRPQDVEAYAWVVTRHEIDYRGNVRKGDTVSALTEIREGPSGARFDRHITFSDTSGKAIVRAKTTWAMVDRQTGRLMRVPAEVAAPFMAGAPQEG</sequence>
<dbReference type="GO" id="GO:0047617">
    <property type="term" value="F:fatty acyl-CoA hydrolase activity"/>
    <property type="evidence" value="ECO:0007669"/>
    <property type="project" value="TreeGrafter"/>
</dbReference>
<reference evidence="2 3" key="1">
    <citation type="submission" date="2019-04" db="EMBL/GenBank/DDBJ databases">
        <title>Altererythrobacter aquimixticola sp. nov., isolated from sediment of junction between the ocean and a freshwater spring.</title>
        <authorList>
            <person name="Yoon J.-H."/>
        </authorList>
    </citation>
    <scope>NUCLEOTIDE SEQUENCE [LARGE SCALE GENOMIC DNA]</scope>
    <source>
        <strain evidence="2 3">SSKS-13</strain>
    </source>
</reference>
<dbReference type="PANTHER" id="PTHR31793">
    <property type="entry name" value="4-HYDROXYBENZOYL-COA THIOESTERASE FAMILY MEMBER"/>
    <property type="match status" value="1"/>
</dbReference>
<dbReference type="CDD" id="cd00586">
    <property type="entry name" value="4HBT"/>
    <property type="match status" value="1"/>
</dbReference>
<dbReference type="EMBL" id="SSHH01000004">
    <property type="protein sequence ID" value="TIX48919.1"/>
    <property type="molecule type" value="Genomic_DNA"/>
</dbReference>
<gene>
    <name evidence="2" type="ORF">E5222_14360</name>
</gene>
<evidence type="ECO:0000256" key="1">
    <source>
        <dbReference type="ARBA" id="ARBA00022801"/>
    </source>
</evidence>